<evidence type="ECO:0008006" key="5">
    <source>
        <dbReference type="Google" id="ProtNLM"/>
    </source>
</evidence>
<evidence type="ECO:0000256" key="1">
    <source>
        <dbReference type="SAM" id="MobiDB-lite"/>
    </source>
</evidence>
<name>A0ABQ6T2S5_9GAMM</name>
<evidence type="ECO:0000256" key="2">
    <source>
        <dbReference type="SAM" id="SignalP"/>
    </source>
</evidence>
<keyword evidence="4" id="KW-1185">Reference proteome</keyword>
<organism evidence="3 4">
    <name type="scientific">Stenotrophomonas cyclobalanopsidis</name>
    <dbReference type="NCBI Taxonomy" id="2771362"/>
    <lineage>
        <taxon>Bacteria</taxon>
        <taxon>Pseudomonadati</taxon>
        <taxon>Pseudomonadota</taxon>
        <taxon>Gammaproteobacteria</taxon>
        <taxon>Lysobacterales</taxon>
        <taxon>Lysobacteraceae</taxon>
        <taxon>Stenotrophomonas</taxon>
    </lineage>
</organism>
<evidence type="ECO:0000313" key="3">
    <source>
        <dbReference type="EMBL" id="KAA9000938.1"/>
    </source>
</evidence>
<feature type="region of interest" description="Disordered" evidence="1">
    <location>
        <begin position="50"/>
        <end position="82"/>
    </location>
</feature>
<accession>A0ABQ6T2S5</accession>
<sequence length="134" mass="14900">MLSGAMVGCWLLAGTALAQTHVYKCVDGPHPVYQQTPCQGRAEWRWDVPAEAAQARGKGESKPARPTQAVRAPTNVRRGRRARAEGALITLARDPAGCEQARREQARKMTHARRLDYQQRRQLDDALRLACQSP</sequence>
<dbReference type="EMBL" id="VYKI01000006">
    <property type="protein sequence ID" value="KAA9000938.1"/>
    <property type="molecule type" value="Genomic_DNA"/>
</dbReference>
<feature type="signal peptide" evidence="2">
    <location>
        <begin position="1"/>
        <end position="18"/>
    </location>
</feature>
<proteinExistence type="predicted"/>
<feature type="chain" id="PRO_5045710274" description="DUF4124 domain-containing protein" evidence="2">
    <location>
        <begin position="19"/>
        <end position="134"/>
    </location>
</feature>
<comment type="caution">
    <text evidence="3">The sequence shown here is derived from an EMBL/GenBank/DDBJ whole genome shotgun (WGS) entry which is preliminary data.</text>
</comment>
<gene>
    <name evidence="3" type="ORF">FJU31_07100</name>
</gene>
<protein>
    <recommendedName>
        <fullName evidence="5">DUF4124 domain-containing protein</fullName>
    </recommendedName>
</protein>
<evidence type="ECO:0000313" key="4">
    <source>
        <dbReference type="Proteomes" id="UP000326367"/>
    </source>
</evidence>
<dbReference type="Proteomes" id="UP000326367">
    <property type="component" value="Unassembled WGS sequence"/>
</dbReference>
<keyword evidence="2" id="KW-0732">Signal</keyword>
<reference evidence="3 4" key="1">
    <citation type="journal article" date="2020" name="Antonie Van Leeuwenhoek">
        <title>Stenotrophomonas cyclobalanopsidis sp. nov., isolated from the leaf spot disease of Cyclobalanopsis patelliformis.</title>
        <authorList>
            <person name="Bian D.R."/>
            <person name="Xue H."/>
            <person name="Piao C.G."/>
            <person name="Li Y."/>
        </authorList>
    </citation>
    <scope>NUCLEOTIDE SEQUENCE [LARGE SCALE GENOMIC DNA]</scope>
    <source>
        <strain evidence="3 4">TPQG1-4</strain>
    </source>
</reference>